<evidence type="ECO:0000313" key="10">
    <source>
        <dbReference type="EMBL" id="PIM96488.1"/>
    </source>
</evidence>
<dbReference type="InterPro" id="IPR014729">
    <property type="entry name" value="Rossmann-like_a/b/a_fold"/>
</dbReference>
<dbReference type="PANTHER" id="PTHR43311:SF2">
    <property type="entry name" value="GLUTAMATE--TRNA LIGASE, MITOCHONDRIAL-RELATED"/>
    <property type="match status" value="1"/>
</dbReference>
<comment type="caution">
    <text evidence="10">The sequence shown here is derived from an EMBL/GenBank/DDBJ whole genome shotgun (WGS) entry which is preliminary data.</text>
</comment>
<dbReference type="Proteomes" id="UP000229529">
    <property type="component" value="Unassembled WGS sequence"/>
</dbReference>
<dbReference type="SUPFAM" id="SSF48163">
    <property type="entry name" value="An anticodon-binding domain of class I aminoacyl-tRNA synthetases"/>
    <property type="match status" value="1"/>
</dbReference>
<sequence length="449" mass="51952">MRLRIAPSPTGILHLGNLYSTVINAIFCSKYNSRLILRIEDTDPQRNKTHAIREIYNVLDKIKINIDESSKKPGLYGPYKQSERIHIYKFYIKKLLKVGGGFFCRCSFKRVNILKKMNLALGDSPTYDGKCLSHKYLTGKIRLKVPKTGTYIGDYKTNWSNIDMQVLWSNSKPTFHFANVVDDQLMKISHVIRGRDWLPSLPKHILINTYLGFKTPRYHHMPLICDKKRLKLSKRLNNIGFYGLIGLGIIPEAILKYLISIVVGVDMKDISEAVLNFNIGGIKQQNIYIDLKKLILINKVCLSRIIFDVNSFITNLIKKECINKTISLCARKSLILHDIYKLMSFIFWDYKLIKMIFMSNTEYLLLNLLLIEYKKLDNWSKSNLQNIHKNLSKYLGLNIRTFCTILTPIIGGRNNISLYDAYIIIGQTNIITRVSIILDKRFSQSNQNI</sequence>
<evidence type="ECO:0000256" key="3">
    <source>
        <dbReference type="ARBA" id="ARBA00022741"/>
    </source>
</evidence>
<evidence type="ECO:0000256" key="6">
    <source>
        <dbReference type="ARBA" id="ARBA00023146"/>
    </source>
</evidence>
<dbReference type="Gene3D" id="3.40.50.620">
    <property type="entry name" value="HUPs"/>
    <property type="match status" value="1"/>
</dbReference>
<keyword evidence="4 7" id="KW-0067">ATP-binding</keyword>
<evidence type="ECO:0000313" key="11">
    <source>
        <dbReference type="Proteomes" id="UP000229529"/>
    </source>
</evidence>
<keyword evidence="6 7" id="KW-0030">Aminoacyl-tRNA synthetase</keyword>
<name>A0ABX4MHG1_9HYPH</name>
<proteinExistence type="inferred from homology"/>
<dbReference type="InterPro" id="IPR045462">
    <property type="entry name" value="aa-tRNA-synth_I_cd-bd"/>
</dbReference>
<evidence type="ECO:0000256" key="1">
    <source>
        <dbReference type="ARBA" id="ARBA00007894"/>
    </source>
</evidence>
<accession>A0ABX4MHG1</accession>
<dbReference type="InterPro" id="IPR049940">
    <property type="entry name" value="GluQ/Sye"/>
</dbReference>
<dbReference type="GO" id="GO:0004818">
    <property type="term" value="F:glutamate-tRNA ligase activity"/>
    <property type="evidence" value="ECO:0007669"/>
    <property type="project" value="UniProtKB-EC"/>
</dbReference>
<dbReference type="InterPro" id="IPR020058">
    <property type="entry name" value="Glu/Gln-tRNA-synth_Ib_cat-dom"/>
</dbReference>
<evidence type="ECO:0000259" key="8">
    <source>
        <dbReference type="Pfam" id="PF00749"/>
    </source>
</evidence>
<organism evidence="10 11">
    <name type="scientific">Candidatus Hodgkinia cicadicola</name>
    <dbReference type="NCBI Taxonomy" id="573658"/>
    <lineage>
        <taxon>Bacteria</taxon>
        <taxon>Pseudomonadati</taxon>
        <taxon>Pseudomonadota</taxon>
        <taxon>Alphaproteobacteria</taxon>
        <taxon>Hyphomicrobiales</taxon>
        <taxon>Candidatus Hodgkinia</taxon>
    </lineage>
</organism>
<feature type="domain" description="Glutamyl/glutaminyl-tRNA synthetase class Ib catalytic" evidence="8">
    <location>
        <begin position="2"/>
        <end position="293"/>
    </location>
</feature>
<dbReference type="EC" id="6.1.1.17" evidence="10"/>
<dbReference type="PANTHER" id="PTHR43311">
    <property type="entry name" value="GLUTAMATE--TRNA LIGASE"/>
    <property type="match status" value="1"/>
</dbReference>
<evidence type="ECO:0000256" key="4">
    <source>
        <dbReference type="ARBA" id="ARBA00022840"/>
    </source>
</evidence>
<feature type="domain" description="Aminoacyl-tRNA synthetase class I anticodon-binding" evidence="9">
    <location>
        <begin position="315"/>
        <end position="436"/>
    </location>
</feature>
<keyword evidence="11" id="KW-1185">Reference proteome</keyword>
<dbReference type="EMBL" id="NXGS01000026">
    <property type="protein sequence ID" value="PIM96488.1"/>
    <property type="molecule type" value="Genomic_DNA"/>
</dbReference>
<evidence type="ECO:0000256" key="7">
    <source>
        <dbReference type="RuleBase" id="RU363037"/>
    </source>
</evidence>
<keyword evidence="3 7" id="KW-0547">Nucleotide-binding</keyword>
<gene>
    <name evidence="10" type="primary">gltX</name>
    <name evidence="10" type="ORF">alecur_68</name>
</gene>
<dbReference type="InterPro" id="IPR001412">
    <property type="entry name" value="aa-tRNA-synth_I_CS"/>
</dbReference>
<keyword evidence="2 7" id="KW-0436">Ligase</keyword>
<evidence type="ECO:0000259" key="9">
    <source>
        <dbReference type="Pfam" id="PF19269"/>
    </source>
</evidence>
<dbReference type="Pfam" id="PF00749">
    <property type="entry name" value="tRNA-synt_1c"/>
    <property type="match status" value="1"/>
</dbReference>
<dbReference type="PRINTS" id="PR00987">
    <property type="entry name" value="TRNASYNTHGLU"/>
</dbReference>
<dbReference type="PROSITE" id="PS00178">
    <property type="entry name" value="AA_TRNA_LIGASE_I"/>
    <property type="match status" value="1"/>
</dbReference>
<dbReference type="InterPro" id="IPR008925">
    <property type="entry name" value="aa_tRNA-synth_I_cd-bd_sf"/>
</dbReference>
<dbReference type="InterPro" id="IPR000924">
    <property type="entry name" value="Glu/Gln-tRNA-synth"/>
</dbReference>
<reference evidence="10" key="1">
    <citation type="submission" date="2017-09" db="EMBL/GenBank/DDBJ databases">
        <authorList>
            <person name="Campbell M.A."/>
            <person name="Lukasik P."/>
            <person name="Simon C."/>
            <person name="McCutcheon J.P."/>
        </authorList>
    </citation>
    <scope>NUCLEOTIDE SEQUENCE [LARGE SCALE GENOMIC DNA]</scope>
    <source>
        <strain evidence="10">ALECUR</strain>
    </source>
</reference>
<protein>
    <submittedName>
        <fullName evidence="10">Glutamate--tRNA ligase</fullName>
        <ecNumber evidence="10">6.1.1.17</ecNumber>
    </submittedName>
</protein>
<dbReference type="Pfam" id="PF19269">
    <property type="entry name" value="Anticodon_2"/>
    <property type="match status" value="1"/>
</dbReference>
<keyword evidence="5 7" id="KW-0648">Protein biosynthesis</keyword>
<evidence type="ECO:0000256" key="5">
    <source>
        <dbReference type="ARBA" id="ARBA00022917"/>
    </source>
</evidence>
<dbReference type="SUPFAM" id="SSF52374">
    <property type="entry name" value="Nucleotidylyl transferase"/>
    <property type="match status" value="1"/>
</dbReference>
<evidence type="ECO:0000256" key="2">
    <source>
        <dbReference type="ARBA" id="ARBA00022598"/>
    </source>
</evidence>
<comment type="similarity">
    <text evidence="1">Belongs to the class-I aminoacyl-tRNA synthetase family. Glutamate--tRNA ligase type 1 subfamily.</text>
</comment>